<feature type="region of interest" description="Disordered" evidence="1">
    <location>
        <begin position="181"/>
        <end position="203"/>
    </location>
</feature>
<reference evidence="2" key="1">
    <citation type="submission" date="2023-05" db="EMBL/GenBank/DDBJ databases">
        <title>Nepenthes gracilis genome sequencing.</title>
        <authorList>
            <person name="Fukushima K."/>
        </authorList>
    </citation>
    <scope>NUCLEOTIDE SEQUENCE</scope>
    <source>
        <strain evidence="2">SING2019-196</strain>
    </source>
</reference>
<evidence type="ECO:0000313" key="2">
    <source>
        <dbReference type="EMBL" id="GMH20499.1"/>
    </source>
</evidence>
<dbReference type="Proteomes" id="UP001279734">
    <property type="component" value="Unassembled WGS sequence"/>
</dbReference>
<proteinExistence type="predicted"/>
<dbReference type="EMBL" id="BSYO01000022">
    <property type="protein sequence ID" value="GMH20499.1"/>
    <property type="molecule type" value="Genomic_DNA"/>
</dbReference>
<organism evidence="2 3">
    <name type="scientific">Nepenthes gracilis</name>
    <name type="common">Slender pitcher plant</name>
    <dbReference type="NCBI Taxonomy" id="150966"/>
    <lineage>
        <taxon>Eukaryota</taxon>
        <taxon>Viridiplantae</taxon>
        <taxon>Streptophyta</taxon>
        <taxon>Embryophyta</taxon>
        <taxon>Tracheophyta</taxon>
        <taxon>Spermatophyta</taxon>
        <taxon>Magnoliopsida</taxon>
        <taxon>eudicotyledons</taxon>
        <taxon>Gunneridae</taxon>
        <taxon>Pentapetalae</taxon>
        <taxon>Caryophyllales</taxon>
        <taxon>Nepenthaceae</taxon>
        <taxon>Nepenthes</taxon>
    </lineage>
</organism>
<gene>
    <name evidence="2" type="ORF">Nepgr_022340</name>
</gene>
<feature type="region of interest" description="Disordered" evidence="1">
    <location>
        <begin position="107"/>
        <end position="129"/>
    </location>
</feature>
<dbReference type="AlphaFoldDB" id="A0AAD3T0J7"/>
<accession>A0AAD3T0J7</accession>
<keyword evidence="3" id="KW-1185">Reference proteome</keyword>
<evidence type="ECO:0000313" key="3">
    <source>
        <dbReference type="Proteomes" id="UP001279734"/>
    </source>
</evidence>
<evidence type="ECO:0000256" key="1">
    <source>
        <dbReference type="SAM" id="MobiDB-lite"/>
    </source>
</evidence>
<name>A0AAD3T0J7_NEPGR</name>
<protein>
    <submittedName>
        <fullName evidence="2">Uncharacterized protein</fullName>
    </submittedName>
</protein>
<comment type="caution">
    <text evidence="2">The sequence shown here is derived from an EMBL/GenBank/DDBJ whole genome shotgun (WGS) entry which is preliminary data.</text>
</comment>
<feature type="region of interest" description="Disordered" evidence="1">
    <location>
        <begin position="1"/>
        <end position="26"/>
    </location>
</feature>
<sequence length="500" mass="55097">MATDQSKASVLASDPTLHGLNNSDPAALPDAKLEYKKIEAPVLFRGMAPLLHPVNNLEMKILPVPSSANSANLNPKSLETSNQDVFLEAVVLAQLVENGASNVSLARVPQTSSLDNDDIEGTDGAKTQPQDLKGVSEALQPFDGEVKHCQPLREDAVFQPVEGEERELQLPDGEVRDLQLPEDDNKPHPMGCKSTELPVSKSEGKKLQSLDGLVQELKPLDDKTRDLGPLESVGILDRDAYEVRQFSLITSQCSPALVALNRMHGENEQLHFSQPFGNTNCLSTAEKLQGSVEIYYTQLPPNHKVLLKSVNPSASKLAKHLPDLYGHAPGISSHGQVSSSCTFSHDSTAKLQDACPIPRRVDVMKLTIENGPNFVQLVSYATSSCDLSPGFEMTIRIPDVRTRITLQIKEEIMLRESINGVALLISFSSWWKPHHDRISLPDAIWHFPSLVLLEGCDDVQAAPCYAIRNMMSENDPMHKEIMPSHENRFLHHFKTCPATR</sequence>